<dbReference type="GO" id="GO:0003677">
    <property type="term" value="F:DNA binding"/>
    <property type="evidence" value="ECO:0007669"/>
    <property type="project" value="InterPro"/>
</dbReference>
<evidence type="ECO:0000313" key="3">
    <source>
        <dbReference type="Proteomes" id="UP001293254"/>
    </source>
</evidence>
<feature type="compositionally biased region" description="Pro residues" evidence="1">
    <location>
        <begin position="1"/>
        <end position="16"/>
    </location>
</feature>
<reference evidence="2" key="1">
    <citation type="submission" date="2020-06" db="EMBL/GenBank/DDBJ databases">
        <authorList>
            <person name="Li T."/>
            <person name="Hu X."/>
            <person name="Zhang T."/>
            <person name="Song X."/>
            <person name="Zhang H."/>
            <person name="Dai N."/>
            <person name="Sheng W."/>
            <person name="Hou X."/>
            <person name="Wei L."/>
        </authorList>
    </citation>
    <scope>NUCLEOTIDE SEQUENCE</scope>
    <source>
        <strain evidence="2">3651</strain>
        <tissue evidence="2">Leaf</tissue>
    </source>
</reference>
<dbReference type="SUPFAM" id="SSF101941">
    <property type="entry name" value="NAC domain"/>
    <property type="match status" value="1"/>
</dbReference>
<keyword evidence="3" id="KW-1185">Reference proteome</keyword>
<proteinExistence type="predicted"/>
<comment type="caution">
    <text evidence="2">The sequence shown here is derived from an EMBL/GenBank/DDBJ whole genome shotgun (WGS) entry which is preliminary data.</text>
</comment>
<evidence type="ECO:0000313" key="2">
    <source>
        <dbReference type="EMBL" id="KAK4441453.1"/>
    </source>
</evidence>
<dbReference type="Proteomes" id="UP001293254">
    <property type="component" value="Unassembled WGS sequence"/>
</dbReference>
<dbReference type="EMBL" id="JACGWO010000001">
    <property type="protein sequence ID" value="KAK4441453.1"/>
    <property type="molecule type" value="Genomic_DNA"/>
</dbReference>
<sequence length="312" mass="35093">MTTVPPPGEEQNPPAPSVVVAAEGTPAGIPPSEKKVQTCCRRRYPPGFHFMPSDSELILDYLKRKILNLPIPISEISELDDWVLCRIHKKLARPGKNQQRRNTQQDDQELMDPIQDHEQPLQSESEQFLDNSDSLAVLSIHDNAATPSPHQFVDNHENLAALPMAEDNVGPPDPLDEWIQTALSGVDNDPCAGNFSFQSSDDPQTSFGYSVPNPFGQLQDDPFRTKFLHEEQQWGFHDHLQQDDHQWWGMENPGNFQNVSPYYAPSSSSGGGFTDSFIKNEGPGFNHDAHMMINNVPDDHNQTIPRKNRRIV</sequence>
<name>A0AAE2D0L5_9LAMI</name>
<reference evidence="2" key="2">
    <citation type="journal article" date="2024" name="Plant">
        <title>Genomic evolution and insights into agronomic trait innovations of Sesamum species.</title>
        <authorList>
            <person name="Miao H."/>
            <person name="Wang L."/>
            <person name="Qu L."/>
            <person name="Liu H."/>
            <person name="Sun Y."/>
            <person name="Le M."/>
            <person name="Wang Q."/>
            <person name="Wei S."/>
            <person name="Zheng Y."/>
            <person name="Lin W."/>
            <person name="Duan Y."/>
            <person name="Cao H."/>
            <person name="Xiong S."/>
            <person name="Wang X."/>
            <person name="Wei L."/>
            <person name="Li C."/>
            <person name="Ma Q."/>
            <person name="Ju M."/>
            <person name="Zhao R."/>
            <person name="Li G."/>
            <person name="Mu C."/>
            <person name="Tian Q."/>
            <person name="Mei H."/>
            <person name="Zhang T."/>
            <person name="Gao T."/>
            <person name="Zhang H."/>
        </authorList>
    </citation>
    <scope>NUCLEOTIDE SEQUENCE</scope>
    <source>
        <strain evidence="2">3651</strain>
    </source>
</reference>
<protein>
    <submittedName>
        <fullName evidence="2">NAC domain-containing protein 41</fullName>
    </submittedName>
</protein>
<dbReference type="GO" id="GO:0006355">
    <property type="term" value="P:regulation of DNA-templated transcription"/>
    <property type="evidence" value="ECO:0007669"/>
    <property type="project" value="InterPro"/>
</dbReference>
<accession>A0AAE2D0L5</accession>
<dbReference type="InterPro" id="IPR036093">
    <property type="entry name" value="NAC_dom_sf"/>
</dbReference>
<organism evidence="2 3">
    <name type="scientific">Sesamum alatum</name>
    <dbReference type="NCBI Taxonomy" id="300844"/>
    <lineage>
        <taxon>Eukaryota</taxon>
        <taxon>Viridiplantae</taxon>
        <taxon>Streptophyta</taxon>
        <taxon>Embryophyta</taxon>
        <taxon>Tracheophyta</taxon>
        <taxon>Spermatophyta</taxon>
        <taxon>Magnoliopsida</taxon>
        <taxon>eudicotyledons</taxon>
        <taxon>Gunneridae</taxon>
        <taxon>Pentapetalae</taxon>
        <taxon>asterids</taxon>
        <taxon>lamiids</taxon>
        <taxon>Lamiales</taxon>
        <taxon>Pedaliaceae</taxon>
        <taxon>Sesamum</taxon>
    </lineage>
</organism>
<evidence type="ECO:0000256" key="1">
    <source>
        <dbReference type="SAM" id="MobiDB-lite"/>
    </source>
</evidence>
<dbReference type="AlphaFoldDB" id="A0AAE2D0L5"/>
<gene>
    <name evidence="2" type="ORF">Salat_0480200</name>
</gene>
<feature type="region of interest" description="Disordered" evidence="1">
    <location>
        <begin position="1"/>
        <end position="34"/>
    </location>
</feature>